<evidence type="ECO:0000256" key="19">
    <source>
        <dbReference type="RuleBase" id="RU362117"/>
    </source>
</evidence>
<feature type="domain" description="Cytochrome b/b6 N-terminal region profile" evidence="20">
    <location>
        <begin position="1"/>
        <end position="208"/>
    </location>
</feature>
<accession>A0A0C4FSS1</accession>
<keyword evidence="11 19" id="KW-0249">Electron transport</keyword>
<feature type="transmembrane region" description="Helical" evidence="19">
    <location>
        <begin position="228"/>
        <end position="247"/>
    </location>
</feature>
<dbReference type="GO" id="GO:0005743">
    <property type="term" value="C:mitochondrial inner membrane"/>
    <property type="evidence" value="ECO:0007669"/>
    <property type="project" value="UniProtKB-SubCell"/>
</dbReference>
<keyword evidence="8 19" id="KW-0812">Transmembrane</keyword>
<dbReference type="PANTHER" id="PTHR19271:SF16">
    <property type="entry name" value="CYTOCHROME B"/>
    <property type="match status" value="1"/>
</dbReference>
<evidence type="ECO:0000256" key="7">
    <source>
        <dbReference type="ARBA" id="ARBA00022660"/>
    </source>
</evidence>
<keyword evidence="14" id="KW-0830">Ubiquinone</keyword>
<evidence type="ECO:0000256" key="8">
    <source>
        <dbReference type="ARBA" id="ARBA00022692"/>
    </source>
</evidence>
<keyword evidence="13 18" id="KW-0408">Iron</keyword>
<dbReference type="PROSITE" id="PS51003">
    <property type="entry name" value="CYTB_CTER"/>
    <property type="match status" value="1"/>
</dbReference>
<keyword evidence="15 19" id="KW-0496">Mitochondrion</keyword>
<dbReference type="InterPro" id="IPR005798">
    <property type="entry name" value="Cyt_b/b6_C"/>
</dbReference>
<feature type="binding site" description="axial binding residue" evidence="18">
    <location>
        <position position="181"/>
    </location>
    <ligand>
        <name>heme b</name>
        <dbReference type="ChEBI" id="CHEBI:60344"/>
        <label>b562</label>
    </ligand>
    <ligandPart>
        <name>Fe</name>
        <dbReference type="ChEBI" id="CHEBI:18248"/>
    </ligandPart>
</feature>
<comment type="cofactor">
    <cofactor evidence="19">
        <name>heme b</name>
        <dbReference type="ChEBI" id="CHEBI:60344"/>
    </cofactor>
    <text evidence="19">Binds 2 heme groups non-covalently.</text>
</comment>
<dbReference type="CTD" id="4519"/>
<dbReference type="InterPro" id="IPR048259">
    <property type="entry name" value="Cytochrome_b_N_euk/bac"/>
</dbReference>
<evidence type="ECO:0000256" key="6">
    <source>
        <dbReference type="ARBA" id="ARBA00022617"/>
    </source>
</evidence>
<feature type="binding site" description="axial binding residue" evidence="18">
    <location>
        <position position="96"/>
    </location>
    <ligand>
        <name>heme b</name>
        <dbReference type="ChEBI" id="CHEBI:60344"/>
        <label>b566</label>
    </ligand>
    <ligandPart>
        <name>Fe</name>
        <dbReference type="ChEBI" id="CHEBI:18248"/>
    </ligandPart>
</feature>
<evidence type="ECO:0000256" key="3">
    <source>
        <dbReference type="ARBA" id="ARBA00011649"/>
    </source>
</evidence>
<evidence type="ECO:0000256" key="13">
    <source>
        <dbReference type="ARBA" id="ARBA00023004"/>
    </source>
</evidence>
<evidence type="ECO:0000259" key="21">
    <source>
        <dbReference type="PROSITE" id="PS51003"/>
    </source>
</evidence>
<evidence type="ECO:0000256" key="18">
    <source>
        <dbReference type="PIRSR" id="PIRSR038885-2"/>
    </source>
</evidence>
<evidence type="ECO:0000256" key="11">
    <source>
        <dbReference type="ARBA" id="ARBA00022982"/>
    </source>
</evidence>
<dbReference type="CDD" id="cd00290">
    <property type="entry name" value="cytochrome_b_C"/>
    <property type="match status" value="1"/>
</dbReference>
<dbReference type="GO" id="GO:0045275">
    <property type="term" value="C:respiratory chain complex III"/>
    <property type="evidence" value="ECO:0007669"/>
    <property type="project" value="InterPro"/>
</dbReference>
<dbReference type="GeneID" id="23765406"/>
<keyword evidence="7 19" id="KW-0679">Respiratory chain</keyword>
<reference evidence="22" key="1">
    <citation type="submission" date="2012-02" db="EMBL/GenBank/DDBJ databases">
        <title>The mitochondrial genome of the proturan Acerentomon microrhinus.</title>
        <authorList>
            <person name="Carapelli A."/>
            <person name="Bu Y."/>
            <person name="Nardi F."/>
            <person name="Aguti S."/>
            <person name="Frati F."/>
        </authorList>
    </citation>
    <scope>NUCLEOTIDE SEQUENCE</scope>
</reference>
<feature type="transmembrane region" description="Helical" evidence="19">
    <location>
        <begin position="287"/>
        <end position="307"/>
    </location>
</feature>
<dbReference type="Pfam" id="PF00033">
    <property type="entry name" value="Cytochrome_B"/>
    <property type="match status" value="1"/>
</dbReference>
<evidence type="ECO:0000256" key="4">
    <source>
        <dbReference type="ARBA" id="ARBA00013531"/>
    </source>
</evidence>
<sequence>MLNFKSNSLIKSMSSSLINLPSPSFITYKWNLGFILSMVLVSQIISGLFLSMHYKADISLSFDNIVMIARDSNMGWAFRLLHANGASFFFLIMYLHIGRGLYYFSFNQKLVWNIGVIIVLVSMLTAFVGYVLPWGQMSFWGATVITNLISVIPYMGKFLVEWVWGGFSVGMPTLNRFYSFHFLFPFIIAALVLIHLIFLHDKGSFNPLGVNSNFDKINFHPYFTWKDFMSYLVLLFLLIVIMFKYPYSLGDPENFIPSNPLSTPPHIQPEWYLLFAYSILQAIPNKLGGVIFLVMSILILSIYALMFKSSVMNSSFLPVNKMMFWAFIVNAVLLTWLGACPVESPYIEVGQLMTLLYFLYFMFNSSVAVWWVRVVF</sequence>
<dbReference type="GO" id="GO:0016491">
    <property type="term" value="F:oxidoreductase activity"/>
    <property type="evidence" value="ECO:0007669"/>
    <property type="project" value="UniProtKB-UniRule"/>
</dbReference>
<feature type="transmembrane region" description="Helical" evidence="19">
    <location>
        <begin position="32"/>
        <end position="56"/>
    </location>
</feature>
<proteinExistence type="inferred from homology"/>
<dbReference type="CDD" id="cd00284">
    <property type="entry name" value="Cytochrome_b_N"/>
    <property type="match status" value="1"/>
</dbReference>
<dbReference type="PIRSF" id="PIRSF038885">
    <property type="entry name" value="COB"/>
    <property type="match status" value="1"/>
</dbReference>
<dbReference type="GO" id="GO:0008121">
    <property type="term" value="F:quinol-cytochrome-c reductase activity"/>
    <property type="evidence" value="ECO:0007669"/>
    <property type="project" value="InterPro"/>
</dbReference>
<keyword evidence="5 19" id="KW-0813">Transport</keyword>
<feature type="transmembrane region" description="Helical" evidence="19">
    <location>
        <begin position="322"/>
        <end position="342"/>
    </location>
</feature>
<keyword evidence="10" id="KW-0999">Mitochondrion inner membrane</keyword>
<feature type="transmembrane region" description="Helical" evidence="19">
    <location>
        <begin position="354"/>
        <end position="372"/>
    </location>
</feature>
<gene>
    <name evidence="22" type="primary">CYTB</name>
</gene>
<evidence type="ECO:0000256" key="17">
    <source>
        <dbReference type="PIRSR" id="PIRSR038885-1"/>
    </source>
</evidence>
<dbReference type="InterPro" id="IPR036150">
    <property type="entry name" value="Cyt_b/b6_C_sf"/>
</dbReference>
<dbReference type="Pfam" id="PF00032">
    <property type="entry name" value="Cytochrom_B_C"/>
    <property type="match status" value="1"/>
</dbReference>
<comment type="similarity">
    <text evidence="19">Belongs to the cytochrome b family.</text>
</comment>
<evidence type="ECO:0000313" key="22">
    <source>
        <dbReference type="EMBL" id="AFI54924.1"/>
    </source>
</evidence>
<evidence type="ECO:0000256" key="5">
    <source>
        <dbReference type="ARBA" id="ARBA00022448"/>
    </source>
</evidence>
<evidence type="ECO:0000256" key="2">
    <source>
        <dbReference type="ARBA" id="ARBA00004448"/>
    </source>
</evidence>
<keyword evidence="16 19" id="KW-0472">Membrane</keyword>
<feature type="binding site" description="axial binding residue" evidence="18">
    <location>
        <position position="82"/>
    </location>
    <ligand>
        <name>heme b</name>
        <dbReference type="ChEBI" id="CHEBI:60344"/>
        <label>b562</label>
    </ligand>
    <ligandPart>
        <name>Fe</name>
        <dbReference type="ChEBI" id="CHEBI:18248"/>
    </ligandPart>
</feature>
<evidence type="ECO:0000256" key="14">
    <source>
        <dbReference type="ARBA" id="ARBA00023075"/>
    </source>
</evidence>
<evidence type="ECO:0000256" key="16">
    <source>
        <dbReference type="ARBA" id="ARBA00023136"/>
    </source>
</evidence>
<dbReference type="InterPro" id="IPR016174">
    <property type="entry name" value="Di-haem_cyt_TM"/>
</dbReference>
<feature type="transmembrane region" description="Helical" evidence="19">
    <location>
        <begin position="177"/>
        <end position="198"/>
    </location>
</feature>
<dbReference type="InterPro" id="IPR005797">
    <property type="entry name" value="Cyt_b/b6_N"/>
</dbReference>
<dbReference type="InterPro" id="IPR030689">
    <property type="entry name" value="Cytochrome_b"/>
</dbReference>
<evidence type="ECO:0000256" key="1">
    <source>
        <dbReference type="ARBA" id="ARBA00002566"/>
    </source>
</evidence>
<evidence type="ECO:0000256" key="10">
    <source>
        <dbReference type="ARBA" id="ARBA00022792"/>
    </source>
</evidence>
<keyword evidence="9 18" id="KW-0479">Metal-binding</keyword>
<dbReference type="PANTHER" id="PTHR19271">
    <property type="entry name" value="CYTOCHROME B"/>
    <property type="match status" value="1"/>
</dbReference>
<dbReference type="SUPFAM" id="SSF81342">
    <property type="entry name" value="Transmembrane di-heme cytochromes"/>
    <property type="match status" value="1"/>
</dbReference>
<evidence type="ECO:0000256" key="9">
    <source>
        <dbReference type="ARBA" id="ARBA00022723"/>
    </source>
</evidence>
<comment type="subunit">
    <text evidence="3">The main subunits of complex b-c1 are: cytochrome b, cytochrome c1 and the Rieske protein.</text>
</comment>
<feature type="binding site" evidence="17">
    <location>
        <position position="200"/>
    </location>
    <ligand>
        <name>a ubiquinone</name>
        <dbReference type="ChEBI" id="CHEBI:16389"/>
    </ligand>
</feature>
<dbReference type="GO" id="GO:0046872">
    <property type="term" value="F:metal ion binding"/>
    <property type="evidence" value="ECO:0007669"/>
    <property type="project" value="UniProtKB-UniRule"/>
</dbReference>
<name>A0A0C4FSS1_9HEXA</name>
<dbReference type="InterPro" id="IPR048260">
    <property type="entry name" value="Cytochrome_b_C_euk/bac"/>
</dbReference>
<dbReference type="PROSITE" id="PS51002">
    <property type="entry name" value="CYTB_NTER"/>
    <property type="match status" value="1"/>
</dbReference>
<feature type="transmembrane region" description="Helical" evidence="19">
    <location>
        <begin position="110"/>
        <end position="132"/>
    </location>
</feature>
<comment type="function">
    <text evidence="1 19">Component of the ubiquinol-cytochrome c reductase complex (complex III or cytochrome b-c1 complex) that is part of the mitochondrial respiratory chain. The b-c1 complex mediates electron transfer from ubiquinol to cytochrome c. Contributes to the generation of a proton gradient across the mitochondrial membrane that is then used for ATP synthesis.</text>
</comment>
<keyword evidence="6 18" id="KW-0349">Heme</keyword>
<comment type="cofactor">
    <cofactor evidence="18">
        <name>heme</name>
        <dbReference type="ChEBI" id="CHEBI:30413"/>
    </cofactor>
    <text evidence="18">Binds 2 heme groups non-covalently.</text>
</comment>
<feature type="domain" description="Cytochrome b/b6 C-terminal region profile" evidence="21">
    <location>
        <begin position="209"/>
        <end position="376"/>
    </location>
</feature>
<feature type="binding site" description="axial binding residue" evidence="18">
    <location>
        <position position="195"/>
    </location>
    <ligand>
        <name>heme b</name>
        <dbReference type="ChEBI" id="CHEBI:60344"/>
        <label>b566</label>
    </ligand>
    <ligandPart>
        <name>Fe</name>
        <dbReference type="ChEBI" id="CHEBI:18248"/>
    </ligandPart>
</feature>
<dbReference type="EMBL" id="JQ728012">
    <property type="protein sequence ID" value="AFI54924.1"/>
    <property type="molecule type" value="Genomic_DNA"/>
</dbReference>
<keyword evidence="12 19" id="KW-1133">Transmembrane helix</keyword>
<evidence type="ECO:0000256" key="15">
    <source>
        <dbReference type="ARBA" id="ARBA00023128"/>
    </source>
</evidence>
<comment type="subcellular location">
    <subcellularLocation>
        <location evidence="2">Mitochondrion inner membrane</location>
        <topology evidence="2">Multi-pass membrane protein</topology>
    </subcellularLocation>
</comment>
<dbReference type="RefSeq" id="YP_009126970.1">
    <property type="nucleotide sequence ID" value="NC_026666.1"/>
</dbReference>
<evidence type="ECO:0000256" key="12">
    <source>
        <dbReference type="ARBA" id="ARBA00022989"/>
    </source>
</evidence>
<geneLocation type="mitochondrion" evidence="22"/>
<dbReference type="SUPFAM" id="SSF81648">
    <property type="entry name" value="a domain/subunit of cytochrome bc1 complex (Ubiquinol-cytochrome c reductase)"/>
    <property type="match status" value="1"/>
</dbReference>
<dbReference type="AlphaFoldDB" id="A0A0C4FSS1"/>
<organism evidence="22">
    <name type="scientific">Acerentomon microrhinus</name>
    <dbReference type="NCBI Taxonomy" id="996308"/>
    <lineage>
        <taxon>Eukaryota</taxon>
        <taxon>Metazoa</taxon>
        <taxon>Ecdysozoa</taxon>
        <taxon>Arthropoda</taxon>
        <taxon>Hexapoda</taxon>
        <taxon>Protura</taxon>
        <taxon>Acerentomata</taxon>
        <taxon>Acerentomidae</taxon>
        <taxon>Acerentomon</taxon>
    </lineage>
</organism>
<dbReference type="InterPro" id="IPR027387">
    <property type="entry name" value="Cytb/b6-like_sf"/>
</dbReference>
<dbReference type="Gene3D" id="1.20.810.10">
    <property type="entry name" value="Cytochrome Bc1 Complex, Chain C"/>
    <property type="match status" value="1"/>
</dbReference>
<protein>
    <recommendedName>
        <fullName evidence="4 19">Cytochrome b</fullName>
    </recommendedName>
</protein>
<feature type="transmembrane region" description="Helical" evidence="19">
    <location>
        <begin position="138"/>
        <end position="156"/>
    </location>
</feature>
<dbReference type="GO" id="GO:0006122">
    <property type="term" value="P:mitochondrial electron transport, ubiquinol to cytochrome c"/>
    <property type="evidence" value="ECO:0007669"/>
    <property type="project" value="TreeGrafter"/>
</dbReference>
<evidence type="ECO:0000259" key="20">
    <source>
        <dbReference type="PROSITE" id="PS51002"/>
    </source>
</evidence>
<feature type="transmembrane region" description="Helical" evidence="19">
    <location>
        <begin position="76"/>
        <end position="98"/>
    </location>
</feature>